<dbReference type="AlphaFoldDB" id="A0AAU7N0U6"/>
<protein>
    <recommendedName>
        <fullName evidence="2">Macrodomain Ori protein</fullName>
    </recommendedName>
</protein>
<accession>A0AAU7N0U6</accession>
<dbReference type="EMBL" id="CP157804">
    <property type="protein sequence ID" value="XBQ23287.1"/>
    <property type="molecule type" value="Genomic_DNA"/>
</dbReference>
<sequence length="414" mass="48241">MNTVKDHMAFRKLKIECSFMRPVLTPEEYEILNEFGAWMNALYDGTLTPLTKKQEEFCQNLDTDAPPTEKYARIFWLYLKRKELFKQNKLSNQKKLMKDDREDWKKIRKMRFLICSLMVLGFTWVSAQGKSLSHQLWERVKDCQALLDDTDNGEKLDFNKIDDSKNGYLKIWGSYPTCGCTCSSTVGAYRDIHGGYTFLQKEESSCDWRKSISSNKDLAVILPDSFDIRVFSKSQALIKPKYALFFLDVEIPRFGTDTKFTLKLIPFGILKPEENSLITYNYSEYNIGKEKNAIAPKFIQNLKHIVAKINDGKTLMHLLNKNYDSINPNDKKYIEQNVLGKASSNRIKSLDELTETLILLKNAYDVYSELDFMSVMMKWNKEKGRFEIKSKGDLPKPVSFKEFILENEFWVPVC</sequence>
<dbReference type="Pfam" id="PF04219">
    <property type="entry name" value="DUF413"/>
    <property type="match status" value="1"/>
</dbReference>
<evidence type="ECO:0000256" key="2">
    <source>
        <dbReference type="ARBA" id="ARBA00093628"/>
    </source>
</evidence>
<reference evidence="3" key="1">
    <citation type="submission" date="2024-05" db="EMBL/GenBank/DDBJ databases">
        <title>Draft Genome Sequences of Flagellimonas sp. MMG031 and Marinobacter sp. MMG032 Isolated from the dinoflagellate Symbiodinium pilosum.</title>
        <authorList>
            <person name="Shikuma N.J."/>
            <person name="Farrell M.V."/>
        </authorList>
    </citation>
    <scope>NUCLEOTIDE SEQUENCE</scope>
    <source>
        <strain evidence="3">MMG031</strain>
    </source>
</reference>
<proteinExistence type="inferred from homology"/>
<dbReference type="RefSeq" id="WP_293289662.1">
    <property type="nucleotide sequence ID" value="NZ_CP157804.1"/>
</dbReference>
<comment type="similarity">
    <text evidence="1">Belongs to the MaoP family.</text>
</comment>
<dbReference type="KEGG" id="fld:ABNE31_16990"/>
<evidence type="ECO:0000313" key="3">
    <source>
        <dbReference type="EMBL" id="XBQ23287.1"/>
    </source>
</evidence>
<dbReference type="InterPro" id="IPR007335">
    <property type="entry name" value="DUF413"/>
</dbReference>
<organism evidence="3">
    <name type="scientific">Flagellimonas sp. MMG031</name>
    <dbReference type="NCBI Taxonomy" id="3158549"/>
    <lineage>
        <taxon>Bacteria</taxon>
        <taxon>Pseudomonadati</taxon>
        <taxon>Bacteroidota</taxon>
        <taxon>Flavobacteriia</taxon>
        <taxon>Flavobacteriales</taxon>
        <taxon>Flavobacteriaceae</taxon>
        <taxon>Flagellimonas</taxon>
    </lineage>
</organism>
<name>A0AAU7N0U6_9FLAO</name>
<evidence type="ECO:0000256" key="1">
    <source>
        <dbReference type="ARBA" id="ARBA00093464"/>
    </source>
</evidence>
<gene>
    <name evidence="3" type="primary">maoP</name>
    <name evidence="3" type="ORF">ABNE31_16990</name>
</gene>